<dbReference type="EMBL" id="KN840452">
    <property type="protein sequence ID" value="KIP10692.1"/>
    <property type="molecule type" value="Genomic_DNA"/>
</dbReference>
<evidence type="ECO:0000313" key="10">
    <source>
        <dbReference type="EMBL" id="KIP10692.1"/>
    </source>
</evidence>
<evidence type="ECO:0000256" key="4">
    <source>
        <dbReference type="ARBA" id="ARBA00022723"/>
    </source>
</evidence>
<evidence type="ECO:0000256" key="9">
    <source>
        <dbReference type="RuleBase" id="RU000461"/>
    </source>
</evidence>
<evidence type="ECO:0000256" key="7">
    <source>
        <dbReference type="ARBA" id="ARBA00023033"/>
    </source>
</evidence>
<keyword evidence="6 8" id="KW-0408">Iron</keyword>
<evidence type="ECO:0008006" key="12">
    <source>
        <dbReference type="Google" id="ProtNLM"/>
    </source>
</evidence>
<protein>
    <recommendedName>
        <fullName evidence="12">Cytochrome P450 monooxygenase pc-3</fullName>
    </recommendedName>
</protein>
<dbReference type="PANTHER" id="PTHR24287">
    <property type="entry name" value="P450, PUTATIVE (EUROFUNG)-RELATED"/>
    <property type="match status" value="1"/>
</dbReference>
<evidence type="ECO:0000256" key="3">
    <source>
        <dbReference type="ARBA" id="ARBA00022617"/>
    </source>
</evidence>
<keyword evidence="7 9" id="KW-0503">Monooxygenase</keyword>
<evidence type="ECO:0000256" key="6">
    <source>
        <dbReference type="ARBA" id="ARBA00023004"/>
    </source>
</evidence>
<dbReference type="PRINTS" id="PR00385">
    <property type="entry name" value="P450"/>
</dbReference>
<gene>
    <name evidence="10" type="ORF">PHLGIDRAFT_100824</name>
</gene>
<dbReference type="InterPro" id="IPR047146">
    <property type="entry name" value="Cyt_P450_E_CYP52_fungi"/>
</dbReference>
<proteinExistence type="inferred from homology"/>
<dbReference type="GO" id="GO:0005506">
    <property type="term" value="F:iron ion binding"/>
    <property type="evidence" value="ECO:0007669"/>
    <property type="project" value="InterPro"/>
</dbReference>
<keyword evidence="3 8" id="KW-0349">Heme</keyword>
<dbReference type="PANTHER" id="PTHR24287:SF1">
    <property type="entry name" value="P450, PUTATIVE (EUROFUNG)-RELATED"/>
    <property type="match status" value="1"/>
</dbReference>
<dbReference type="PRINTS" id="PR00463">
    <property type="entry name" value="EP450I"/>
</dbReference>
<dbReference type="InterPro" id="IPR002401">
    <property type="entry name" value="Cyt_P450_E_grp-I"/>
</dbReference>
<dbReference type="InterPro" id="IPR036396">
    <property type="entry name" value="Cyt_P450_sf"/>
</dbReference>
<evidence type="ECO:0000313" key="11">
    <source>
        <dbReference type="Proteomes" id="UP000053257"/>
    </source>
</evidence>
<dbReference type="Proteomes" id="UP000053257">
    <property type="component" value="Unassembled WGS sequence"/>
</dbReference>
<name>A0A0C3SC86_PHLG1</name>
<evidence type="ECO:0000256" key="5">
    <source>
        <dbReference type="ARBA" id="ARBA00023002"/>
    </source>
</evidence>
<keyword evidence="5 9" id="KW-0560">Oxidoreductase</keyword>
<comment type="similarity">
    <text evidence="2 9">Belongs to the cytochrome P450 family.</text>
</comment>
<dbReference type="PROSITE" id="PS00086">
    <property type="entry name" value="CYTOCHROME_P450"/>
    <property type="match status" value="1"/>
</dbReference>
<dbReference type="SUPFAM" id="SSF48264">
    <property type="entry name" value="Cytochrome P450"/>
    <property type="match status" value="1"/>
</dbReference>
<dbReference type="CDD" id="cd11063">
    <property type="entry name" value="CYP52"/>
    <property type="match status" value="1"/>
</dbReference>
<dbReference type="GO" id="GO:0016705">
    <property type="term" value="F:oxidoreductase activity, acting on paired donors, with incorporation or reduction of molecular oxygen"/>
    <property type="evidence" value="ECO:0007669"/>
    <property type="project" value="InterPro"/>
</dbReference>
<dbReference type="OrthoDB" id="1470350at2759"/>
<keyword evidence="4 8" id="KW-0479">Metal-binding</keyword>
<dbReference type="InterPro" id="IPR001128">
    <property type="entry name" value="Cyt_P450"/>
</dbReference>
<dbReference type="GO" id="GO:0004497">
    <property type="term" value="F:monooxygenase activity"/>
    <property type="evidence" value="ECO:0007669"/>
    <property type="project" value="UniProtKB-KW"/>
</dbReference>
<dbReference type="InterPro" id="IPR017972">
    <property type="entry name" value="Cyt_P450_CS"/>
</dbReference>
<feature type="binding site" description="axial binding residue" evidence="8">
    <location>
        <position position="517"/>
    </location>
    <ligand>
        <name>heme</name>
        <dbReference type="ChEBI" id="CHEBI:30413"/>
    </ligand>
    <ligandPart>
        <name>Fe</name>
        <dbReference type="ChEBI" id="CHEBI:18248"/>
    </ligandPart>
</feature>
<sequence>MPLPESQAVLLVVSQLGRLVRPSLLTAALLLLLRRYTAVHPPTWAVPGLALAVLPVYYAVRIRFASWHIQRRAARLGAALPPRLEGRKFGNWDILQSLTESFETDYLSETLFGYMHTIGHSFELYILWDRAYVTDDANVVKAMLATDFNTWVKGDRFDGCVRSVLGTGVFNSDGDMWKFHRSMTRPFFTRERISHFELFNRHADDAMSKMRARLAAGYAVDFQDLVSRFTLDSATEFLFDACVHSLANVLPYPHDAPAALRANVSRAASEDFARAFAAAQEAVNFRVRMGNIWPYFELLGSKTQAHMRVVDAFLDPILKAAVEKARVEKTMPSQQSKEEIGEDETLLDHLVKYTSDPTVLHDEVLNIMIAGRDTTAGTLTMAVYFLSQHPDVLRRLREEILSKVGPERRPTYNDIREMKFLRAFINETLRLLPAVPWNVRYPVKDTLIPSSDPEKPWFIPARASVSYSVHCMHRRKDYWGPDADAFDPDRFLDARLHTYLTPNPFIFLPFNAGPRICLGQQFAYNEMSFFLVRLLQAFDAVALAPAAHPPADRVPPAWRGAPGRKGVERMWPKAHLTLYSKGGLWVRMTEAQNA</sequence>
<dbReference type="AlphaFoldDB" id="A0A0C3SC86"/>
<evidence type="ECO:0000256" key="2">
    <source>
        <dbReference type="ARBA" id="ARBA00010617"/>
    </source>
</evidence>
<dbReference type="Pfam" id="PF00067">
    <property type="entry name" value="p450"/>
    <property type="match status" value="1"/>
</dbReference>
<organism evidence="10 11">
    <name type="scientific">Phlebiopsis gigantea (strain 11061_1 CR5-6)</name>
    <name type="common">White-rot fungus</name>
    <name type="synonym">Peniophora gigantea</name>
    <dbReference type="NCBI Taxonomy" id="745531"/>
    <lineage>
        <taxon>Eukaryota</taxon>
        <taxon>Fungi</taxon>
        <taxon>Dikarya</taxon>
        <taxon>Basidiomycota</taxon>
        <taxon>Agaricomycotina</taxon>
        <taxon>Agaricomycetes</taxon>
        <taxon>Polyporales</taxon>
        <taxon>Phanerochaetaceae</taxon>
        <taxon>Phlebiopsis</taxon>
    </lineage>
</organism>
<dbReference type="Gene3D" id="1.10.630.10">
    <property type="entry name" value="Cytochrome P450"/>
    <property type="match status" value="1"/>
</dbReference>
<comment type="cofactor">
    <cofactor evidence="1 8">
        <name>heme</name>
        <dbReference type="ChEBI" id="CHEBI:30413"/>
    </cofactor>
</comment>
<accession>A0A0C3SC86</accession>
<reference evidence="10 11" key="1">
    <citation type="journal article" date="2014" name="PLoS Genet.">
        <title>Analysis of the Phlebiopsis gigantea genome, transcriptome and secretome provides insight into its pioneer colonization strategies of wood.</title>
        <authorList>
            <person name="Hori C."/>
            <person name="Ishida T."/>
            <person name="Igarashi K."/>
            <person name="Samejima M."/>
            <person name="Suzuki H."/>
            <person name="Master E."/>
            <person name="Ferreira P."/>
            <person name="Ruiz-Duenas F.J."/>
            <person name="Held B."/>
            <person name="Canessa P."/>
            <person name="Larrondo L.F."/>
            <person name="Schmoll M."/>
            <person name="Druzhinina I.S."/>
            <person name="Kubicek C.P."/>
            <person name="Gaskell J.A."/>
            <person name="Kersten P."/>
            <person name="St John F."/>
            <person name="Glasner J."/>
            <person name="Sabat G."/>
            <person name="Splinter BonDurant S."/>
            <person name="Syed K."/>
            <person name="Yadav J."/>
            <person name="Mgbeahuruike A.C."/>
            <person name="Kovalchuk A."/>
            <person name="Asiegbu F.O."/>
            <person name="Lackner G."/>
            <person name="Hoffmeister D."/>
            <person name="Rencoret J."/>
            <person name="Gutierrez A."/>
            <person name="Sun H."/>
            <person name="Lindquist E."/>
            <person name="Barry K."/>
            <person name="Riley R."/>
            <person name="Grigoriev I.V."/>
            <person name="Henrissat B."/>
            <person name="Kues U."/>
            <person name="Berka R.M."/>
            <person name="Martinez A.T."/>
            <person name="Covert S.F."/>
            <person name="Blanchette R.A."/>
            <person name="Cullen D."/>
        </authorList>
    </citation>
    <scope>NUCLEOTIDE SEQUENCE [LARGE SCALE GENOMIC DNA]</scope>
    <source>
        <strain evidence="10 11">11061_1 CR5-6</strain>
    </source>
</reference>
<dbReference type="STRING" id="745531.A0A0C3SC86"/>
<dbReference type="HOGENOM" id="CLU_001570_27_0_1"/>
<evidence type="ECO:0000256" key="1">
    <source>
        <dbReference type="ARBA" id="ARBA00001971"/>
    </source>
</evidence>
<dbReference type="GO" id="GO:0020037">
    <property type="term" value="F:heme binding"/>
    <property type="evidence" value="ECO:0007669"/>
    <property type="project" value="InterPro"/>
</dbReference>
<keyword evidence="11" id="KW-1185">Reference proteome</keyword>
<evidence type="ECO:0000256" key="8">
    <source>
        <dbReference type="PIRSR" id="PIRSR602401-1"/>
    </source>
</evidence>